<dbReference type="Proteomes" id="UP000309174">
    <property type="component" value="Unassembled WGS sequence"/>
</dbReference>
<gene>
    <name evidence="2" type="ORF">ETD83_41365</name>
</gene>
<keyword evidence="1" id="KW-1133">Transmembrane helix</keyword>
<dbReference type="PROSITE" id="PS51318">
    <property type="entry name" value="TAT"/>
    <property type="match status" value="1"/>
</dbReference>
<keyword evidence="3" id="KW-1185">Reference proteome</keyword>
<accession>A0A5C4IY95</accession>
<proteinExistence type="predicted"/>
<sequence length="114" mass="12440">MTPRSRALQGRLMGPTARRAVISATGVSGAAVTALSGGSSVLAAARLLISTVSGVVMEWARWRAFRRYQDLYTETIRHGLTVCKTSAQTRELLADLAATHPEFLGTRLPYRPRR</sequence>
<keyword evidence="1" id="KW-0472">Membrane</keyword>
<name>A0A5C4IY95_9ACTN</name>
<evidence type="ECO:0000313" key="3">
    <source>
        <dbReference type="Proteomes" id="UP000309174"/>
    </source>
</evidence>
<reference evidence="2 3" key="1">
    <citation type="submission" date="2019-05" db="EMBL/GenBank/DDBJ databases">
        <title>Draft genome sequence of Actinomadura sp. 14C53.</title>
        <authorList>
            <person name="Saricaoglu S."/>
            <person name="Isik K."/>
        </authorList>
    </citation>
    <scope>NUCLEOTIDE SEQUENCE [LARGE SCALE GENOMIC DNA]</scope>
    <source>
        <strain evidence="2 3">14C53</strain>
    </source>
</reference>
<dbReference type="EMBL" id="VCKW01000514">
    <property type="protein sequence ID" value="TMQ82080.1"/>
    <property type="molecule type" value="Genomic_DNA"/>
</dbReference>
<dbReference type="InterPro" id="IPR006311">
    <property type="entry name" value="TAT_signal"/>
</dbReference>
<protein>
    <recommendedName>
        <fullName evidence="4">DUF4231 domain-containing protein</fullName>
    </recommendedName>
</protein>
<comment type="caution">
    <text evidence="2">The sequence shown here is derived from an EMBL/GenBank/DDBJ whole genome shotgun (WGS) entry which is preliminary data.</text>
</comment>
<evidence type="ECO:0008006" key="4">
    <source>
        <dbReference type="Google" id="ProtNLM"/>
    </source>
</evidence>
<organism evidence="2 3">
    <name type="scientific">Actinomadura soli</name>
    <dbReference type="NCBI Taxonomy" id="2508997"/>
    <lineage>
        <taxon>Bacteria</taxon>
        <taxon>Bacillati</taxon>
        <taxon>Actinomycetota</taxon>
        <taxon>Actinomycetes</taxon>
        <taxon>Streptosporangiales</taxon>
        <taxon>Thermomonosporaceae</taxon>
        <taxon>Actinomadura</taxon>
    </lineage>
</organism>
<evidence type="ECO:0000313" key="2">
    <source>
        <dbReference type="EMBL" id="TMQ82080.1"/>
    </source>
</evidence>
<evidence type="ECO:0000256" key="1">
    <source>
        <dbReference type="SAM" id="Phobius"/>
    </source>
</evidence>
<dbReference type="RefSeq" id="WP_138650692.1">
    <property type="nucleotide sequence ID" value="NZ_VCKW01000514.1"/>
</dbReference>
<feature type="transmembrane region" description="Helical" evidence="1">
    <location>
        <begin position="20"/>
        <end position="37"/>
    </location>
</feature>
<keyword evidence="1" id="KW-0812">Transmembrane</keyword>
<dbReference type="AlphaFoldDB" id="A0A5C4IY95"/>